<comment type="caution">
    <text evidence="2">The sequence shown here is derived from an EMBL/GenBank/DDBJ whole genome shotgun (WGS) entry which is preliminary data.</text>
</comment>
<dbReference type="InterPro" id="IPR041657">
    <property type="entry name" value="HTH_17"/>
</dbReference>
<keyword evidence="2" id="KW-0238">DNA-binding</keyword>
<accession>A0A1V3J6D3</accession>
<dbReference type="OrthoDB" id="5687810at2"/>
<feature type="domain" description="Helix-turn-helix" evidence="1">
    <location>
        <begin position="5"/>
        <end position="51"/>
    </location>
</feature>
<dbReference type="Pfam" id="PF12728">
    <property type="entry name" value="HTH_17"/>
    <property type="match status" value="1"/>
</dbReference>
<evidence type="ECO:0000313" key="3">
    <source>
        <dbReference type="Proteomes" id="UP000189161"/>
    </source>
</evidence>
<evidence type="ECO:0000313" key="2">
    <source>
        <dbReference type="EMBL" id="OOF50703.1"/>
    </source>
</evidence>
<evidence type="ECO:0000259" key="1">
    <source>
        <dbReference type="Pfam" id="PF12728"/>
    </source>
</evidence>
<dbReference type="RefSeq" id="WP_077420357.1">
    <property type="nucleotide sequence ID" value="NZ_MLHK01000084.1"/>
</dbReference>
<gene>
    <name evidence="2" type="ORF">BKK52_00720</name>
</gene>
<keyword evidence="3" id="KW-1185">Reference proteome</keyword>
<dbReference type="GO" id="GO:0003677">
    <property type="term" value="F:DNA binding"/>
    <property type="evidence" value="ECO:0007669"/>
    <property type="project" value="UniProtKB-KW"/>
</dbReference>
<reference evidence="2 3" key="1">
    <citation type="submission" date="2016-10" db="EMBL/GenBank/DDBJ databases">
        <title>Rodentibacter gen. nov. and new species.</title>
        <authorList>
            <person name="Christensen H."/>
        </authorList>
    </citation>
    <scope>NUCLEOTIDE SEQUENCE [LARGE SCALE GENOMIC DNA]</scope>
    <source>
        <strain evidence="2 3">H1987082031</strain>
    </source>
</reference>
<dbReference type="AlphaFoldDB" id="A0A1V3J6D3"/>
<proteinExistence type="predicted"/>
<protein>
    <submittedName>
        <fullName evidence="2">DNA-binding protein</fullName>
    </submittedName>
</protein>
<dbReference type="Proteomes" id="UP000189161">
    <property type="component" value="Unassembled WGS sequence"/>
</dbReference>
<organism evidence="2 3">
    <name type="scientific">Rodentibacter trehalosifermentans</name>
    <dbReference type="NCBI Taxonomy" id="1908263"/>
    <lineage>
        <taxon>Bacteria</taxon>
        <taxon>Pseudomonadati</taxon>
        <taxon>Pseudomonadota</taxon>
        <taxon>Gammaproteobacteria</taxon>
        <taxon>Pasteurellales</taxon>
        <taxon>Pasteurellaceae</taxon>
        <taxon>Rodentibacter</taxon>
    </lineage>
</organism>
<name>A0A1V3J6D3_9PAST</name>
<sequence>MEQTLTIKEVAKELNIGETTIRKNLLNWGFFRMAGSKIWRVYPSDLEKNRREENNMRRLCVKVGDSEKRKCRSEKINSAYGRSISPRQAASEFDAVVKRLKKN</sequence>
<dbReference type="EMBL" id="MLHL01000006">
    <property type="protein sequence ID" value="OOF50703.1"/>
    <property type="molecule type" value="Genomic_DNA"/>
</dbReference>